<evidence type="ECO:0000313" key="1">
    <source>
        <dbReference type="EMBL" id="CAI8036259.1"/>
    </source>
</evidence>
<proteinExistence type="predicted"/>
<sequence>QTKCYTDTANCTSSYSVTDSPRNCCVGEINSVSYETEDGQCRKCIVLGFERTTYSVKEGEDLVFPFGMYVKGDIE</sequence>
<dbReference type="AlphaFoldDB" id="A0AA35SV83"/>
<accession>A0AA35SV83</accession>
<keyword evidence="2" id="KW-1185">Reference proteome</keyword>
<evidence type="ECO:0000313" key="2">
    <source>
        <dbReference type="Proteomes" id="UP001174909"/>
    </source>
</evidence>
<feature type="non-terminal residue" evidence="1">
    <location>
        <position position="1"/>
    </location>
</feature>
<gene>
    <name evidence="1" type="ORF">GBAR_LOCUS20330</name>
</gene>
<protein>
    <submittedName>
        <fullName evidence="1">Uncharacterized protein</fullName>
    </submittedName>
</protein>
<comment type="caution">
    <text evidence="1">The sequence shown here is derived from an EMBL/GenBank/DDBJ whole genome shotgun (WGS) entry which is preliminary data.</text>
</comment>
<reference evidence="1" key="1">
    <citation type="submission" date="2023-03" db="EMBL/GenBank/DDBJ databases">
        <authorList>
            <person name="Steffen K."/>
            <person name="Cardenas P."/>
        </authorList>
    </citation>
    <scope>NUCLEOTIDE SEQUENCE</scope>
</reference>
<dbReference type="Proteomes" id="UP001174909">
    <property type="component" value="Unassembled WGS sequence"/>
</dbReference>
<organism evidence="1 2">
    <name type="scientific">Geodia barretti</name>
    <name type="common">Barrett's horny sponge</name>
    <dbReference type="NCBI Taxonomy" id="519541"/>
    <lineage>
        <taxon>Eukaryota</taxon>
        <taxon>Metazoa</taxon>
        <taxon>Porifera</taxon>
        <taxon>Demospongiae</taxon>
        <taxon>Heteroscleromorpha</taxon>
        <taxon>Tetractinellida</taxon>
        <taxon>Astrophorina</taxon>
        <taxon>Geodiidae</taxon>
        <taxon>Geodia</taxon>
    </lineage>
</organism>
<feature type="non-terminal residue" evidence="1">
    <location>
        <position position="75"/>
    </location>
</feature>
<name>A0AA35SV83_GEOBA</name>
<dbReference type="EMBL" id="CASHTH010002854">
    <property type="protein sequence ID" value="CAI8036259.1"/>
    <property type="molecule type" value="Genomic_DNA"/>
</dbReference>